<reference evidence="3 4" key="1">
    <citation type="submission" date="2018-05" db="EMBL/GenBank/DDBJ databases">
        <title>Genomic Encyclopedia of Archaeal and Bacterial Type Strains, Phase II (KMG-II): from individual species to whole genera.</title>
        <authorList>
            <person name="Goeker M."/>
        </authorList>
    </citation>
    <scope>NUCLEOTIDE SEQUENCE [LARGE SCALE GENOMIC DNA]</scope>
    <source>
        <strain evidence="3 4">DSM 45184</strain>
    </source>
</reference>
<dbReference type="Gene3D" id="3.10.450.40">
    <property type="match status" value="1"/>
</dbReference>
<dbReference type="OrthoDB" id="3398059at2"/>
<dbReference type="AlphaFoldDB" id="A0A316FAT5"/>
<organism evidence="3 4">
    <name type="scientific">Actinoplanes xinjiangensis</name>
    <dbReference type="NCBI Taxonomy" id="512350"/>
    <lineage>
        <taxon>Bacteria</taxon>
        <taxon>Bacillati</taxon>
        <taxon>Actinomycetota</taxon>
        <taxon>Actinomycetes</taxon>
        <taxon>Micromonosporales</taxon>
        <taxon>Micromonosporaceae</taxon>
        <taxon>Actinoplanes</taxon>
    </lineage>
</organism>
<proteinExistence type="predicted"/>
<dbReference type="EMBL" id="QGGR01000013">
    <property type="protein sequence ID" value="PWK43460.1"/>
    <property type="molecule type" value="Genomic_DNA"/>
</dbReference>
<evidence type="ECO:0000259" key="2">
    <source>
        <dbReference type="Pfam" id="PF03413"/>
    </source>
</evidence>
<evidence type="ECO:0000313" key="4">
    <source>
        <dbReference type="Proteomes" id="UP000245697"/>
    </source>
</evidence>
<accession>A0A316FAT5</accession>
<keyword evidence="1" id="KW-0732">Signal</keyword>
<evidence type="ECO:0000256" key="1">
    <source>
        <dbReference type="SAM" id="SignalP"/>
    </source>
</evidence>
<name>A0A316FAT5_9ACTN</name>
<feature type="chain" id="PRO_5016251492" evidence="1">
    <location>
        <begin position="26"/>
        <end position="118"/>
    </location>
</feature>
<keyword evidence="4" id="KW-1185">Reference proteome</keyword>
<dbReference type="Proteomes" id="UP000245697">
    <property type="component" value="Unassembled WGS sequence"/>
</dbReference>
<dbReference type="InterPro" id="IPR025711">
    <property type="entry name" value="PepSY"/>
</dbReference>
<comment type="caution">
    <text evidence="3">The sequence shown here is derived from an EMBL/GenBank/DDBJ whole genome shotgun (WGS) entry which is preliminary data.</text>
</comment>
<dbReference type="Pfam" id="PF03413">
    <property type="entry name" value="PepSY"/>
    <property type="match status" value="1"/>
</dbReference>
<feature type="domain" description="PepSY" evidence="2">
    <location>
        <begin position="64"/>
        <end position="111"/>
    </location>
</feature>
<sequence length="118" mass="12530">MRRILLVAVGVAGVGLPLVAGTALATAKDSRDDARASAGFEIEIDPELDARFGPRPVNAVRAGTIVVQRFPGARVLEAELDERDGGPIWEMKFSLDGDEREVDVDAVDGSIRQGGDDD</sequence>
<gene>
    <name evidence="3" type="ORF">BC793_113142</name>
</gene>
<feature type="signal peptide" evidence="1">
    <location>
        <begin position="1"/>
        <end position="25"/>
    </location>
</feature>
<evidence type="ECO:0000313" key="3">
    <source>
        <dbReference type="EMBL" id="PWK43460.1"/>
    </source>
</evidence>
<protein>
    <submittedName>
        <fullName evidence="3">Peptidase YpeB-like protein</fullName>
    </submittedName>
</protein>
<dbReference type="RefSeq" id="WP_109597220.1">
    <property type="nucleotide sequence ID" value="NZ_BONA01000063.1"/>
</dbReference>